<organism evidence="2 3">
    <name type="scientific">Protochlamydia amoebophila (strain UWE25)</name>
    <dbReference type="NCBI Taxonomy" id="264201"/>
    <lineage>
        <taxon>Bacteria</taxon>
        <taxon>Pseudomonadati</taxon>
        <taxon>Chlamydiota</taxon>
        <taxon>Chlamydiia</taxon>
        <taxon>Parachlamydiales</taxon>
        <taxon>Parachlamydiaceae</taxon>
        <taxon>Candidatus Protochlamydia</taxon>
    </lineage>
</organism>
<evidence type="ECO:0000259" key="1">
    <source>
        <dbReference type="PROSITE" id="PS50994"/>
    </source>
</evidence>
<dbReference type="SUPFAM" id="SSF53098">
    <property type="entry name" value="Ribonuclease H-like"/>
    <property type="match status" value="1"/>
</dbReference>
<dbReference type="InterPro" id="IPR036397">
    <property type="entry name" value="RNaseH_sf"/>
</dbReference>
<dbReference type="InterPro" id="IPR012337">
    <property type="entry name" value="RNaseH-like_sf"/>
</dbReference>
<dbReference type="PROSITE" id="PS50994">
    <property type="entry name" value="INTEGRASE"/>
    <property type="match status" value="1"/>
</dbReference>
<sequence length="99" mass="11593">MPESIRVDNDPEYTSKMGQRKRLELNCIPPGKPIKDGNIESFNGKIRQKCLNQNLFLDLQEAQEIIEAWRVEYNKERPHSLLEYSTQQNSLANTFLNKK</sequence>
<dbReference type="AlphaFoldDB" id="A0A2P9HA90"/>
<evidence type="ECO:0000313" key="3">
    <source>
        <dbReference type="Proteomes" id="UP000000529"/>
    </source>
</evidence>
<dbReference type="Pfam" id="PF13683">
    <property type="entry name" value="rve_3"/>
    <property type="match status" value="1"/>
</dbReference>
<accession>A0A2P9HA90</accession>
<dbReference type="GO" id="GO:0003676">
    <property type="term" value="F:nucleic acid binding"/>
    <property type="evidence" value="ECO:0007669"/>
    <property type="project" value="InterPro"/>
</dbReference>
<dbReference type="KEGG" id="pcu:PC_RS10105"/>
<protein>
    <recommendedName>
        <fullName evidence="1">Integrase catalytic domain-containing protein</fullName>
    </recommendedName>
</protein>
<dbReference type="GO" id="GO:0015074">
    <property type="term" value="P:DNA integration"/>
    <property type="evidence" value="ECO:0007669"/>
    <property type="project" value="InterPro"/>
</dbReference>
<dbReference type="OrthoDB" id="285898at2"/>
<reference evidence="2 3" key="1">
    <citation type="journal article" date="2004" name="Science">
        <title>Illuminating the evolutionary history of chlamydiae.</title>
        <authorList>
            <person name="Horn M."/>
            <person name="Collingro A."/>
            <person name="Schmitz-Esser S."/>
            <person name="Beier C.L."/>
            <person name="Purkhold U."/>
            <person name="Fartmann B."/>
            <person name="Brandt P."/>
            <person name="Nyakatura G.J."/>
            <person name="Droege M."/>
            <person name="Frishman D."/>
            <person name="Rattei T."/>
            <person name="Mewes H."/>
            <person name="Wagner M."/>
        </authorList>
    </citation>
    <scope>NUCLEOTIDE SEQUENCE [LARGE SCALE GENOMIC DNA]</scope>
    <source>
        <strain evidence="2 3">UWE25</strain>
    </source>
</reference>
<dbReference type="EMBL" id="BX908798">
    <property type="protein sequence ID" value="SPJ31914.1"/>
    <property type="molecule type" value="Genomic_DNA"/>
</dbReference>
<dbReference type="STRING" id="264201.pc1651"/>
<dbReference type="PANTHER" id="PTHR47515:SF1">
    <property type="entry name" value="BLR2054 PROTEIN"/>
    <property type="match status" value="1"/>
</dbReference>
<feature type="domain" description="Integrase catalytic" evidence="1">
    <location>
        <begin position="1"/>
        <end position="94"/>
    </location>
</feature>
<dbReference type="InterPro" id="IPR001584">
    <property type="entry name" value="Integrase_cat-core"/>
</dbReference>
<proteinExistence type="predicted"/>
<dbReference type="Proteomes" id="UP000000529">
    <property type="component" value="Chromosome"/>
</dbReference>
<keyword evidence="3" id="KW-1185">Reference proteome</keyword>
<dbReference type="PANTHER" id="PTHR47515">
    <property type="entry name" value="LOW CALCIUM RESPONSE LOCUS PROTEIN T"/>
    <property type="match status" value="1"/>
</dbReference>
<name>A0A2P9HA90_PARUW</name>
<evidence type="ECO:0000313" key="2">
    <source>
        <dbReference type="EMBL" id="SPJ31914.1"/>
    </source>
</evidence>
<gene>
    <name evidence="2" type="ORF">PC_RS10105</name>
</gene>
<dbReference type="Gene3D" id="3.30.420.10">
    <property type="entry name" value="Ribonuclease H-like superfamily/Ribonuclease H"/>
    <property type="match status" value="1"/>
</dbReference>